<dbReference type="KEGG" id="tet:TTHERM_00887990"/>
<evidence type="ECO:0000313" key="2">
    <source>
        <dbReference type="Proteomes" id="UP000009168"/>
    </source>
</evidence>
<keyword evidence="2" id="KW-1185">Reference proteome</keyword>
<gene>
    <name evidence="1" type="ORF">TTHERM_00887990</name>
</gene>
<dbReference type="EMBL" id="GG662629">
    <property type="protein sequence ID" value="EAS00043.2"/>
    <property type="molecule type" value="Genomic_DNA"/>
</dbReference>
<reference evidence="2" key="1">
    <citation type="journal article" date="2006" name="PLoS Biol.">
        <title>Macronuclear genome sequence of the ciliate Tetrahymena thermophila, a model eukaryote.</title>
        <authorList>
            <person name="Eisen J.A."/>
            <person name="Coyne R.S."/>
            <person name="Wu M."/>
            <person name="Wu D."/>
            <person name="Thiagarajan M."/>
            <person name="Wortman J.R."/>
            <person name="Badger J.H."/>
            <person name="Ren Q."/>
            <person name="Amedeo P."/>
            <person name="Jones K.M."/>
            <person name="Tallon L.J."/>
            <person name="Delcher A.L."/>
            <person name="Salzberg S.L."/>
            <person name="Silva J.C."/>
            <person name="Haas B.J."/>
            <person name="Majoros W.H."/>
            <person name="Farzad M."/>
            <person name="Carlton J.M."/>
            <person name="Smith R.K. Jr."/>
            <person name="Garg J."/>
            <person name="Pearlman R.E."/>
            <person name="Karrer K.M."/>
            <person name="Sun L."/>
            <person name="Manning G."/>
            <person name="Elde N.C."/>
            <person name="Turkewitz A.P."/>
            <person name="Asai D.J."/>
            <person name="Wilkes D.E."/>
            <person name="Wang Y."/>
            <person name="Cai H."/>
            <person name="Collins K."/>
            <person name="Stewart B.A."/>
            <person name="Lee S.R."/>
            <person name="Wilamowska K."/>
            <person name="Weinberg Z."/>
            <person name="Ruzzo W.L."/>
            <person name="Wloga D."/>
            <person name="Gaertig J."/>
            <person name="Frankel J."/>
            <person name="Tsao C.-C."/>
            <person name="Gorovsky M.A."/>
            <person name="Keeling P.J."/>
            <person name="Waller R.F."/>
            <person name="Patron N.J."/>
            <person name="Cherry J.M."/>
            <person name="Stover N.A."/>
            <person name="Krieger C.J."/>
            <person name="del Toro C."/>
            <person name="Ryder H.F."/>
            <person name="Williamson S.C."/>
            <person name="Barbeau R.A."/>
            <person name="Hamilton E.P."/>
            <person name="Orias E."/>
        </authorList>
    </citation>
    <scope>NUCLEOTIDE SEQUENCE [LARGE SCALE GENOMIC DNA]</scope>
    <source>
        <strain evidence="2">SB210</strain>
    </source>
</reference>
<dbReference type="HOGENOM" id="CLU_025982_0_0_1"/>
<organism evidence="1 2">
    <name type="scientific">Tetrahymena thermophila (strain SB210)</name>
    <dbReference type="NCBI Taxonomy" id="312017"/>
    <lineage>
        <taxon>Eukaryota</taxon>
        <taxon>Sar</taxon>
        <taxon>Alveolata</taxon>
        <taxon>Ciliophora</taxon>
        <taxon>Intramacronucleata</taxon>
        <taxon>Oligohymenophorea</taxon>
        <taxon>Hymenostomatida</taxon>
        <taxon>Tetrahymenina</taxon>
        <taxon>Tetrahymenidae</taxon>
        <taxon>Tetrahymena</taxon>
    </lineage>
</organism>
<evidence type="ECO:0000313" key="1">
    <source>
        <dbReference type="EMBL" id="EAS00043.2"/>
    </source>
</evidence>
<name>Q23UA1_TETTS</name>
<dbReference type="AlphaFoldDB" id="Q23UA1"/>
<dbReference type="RefSeq" id="XP_001020288.2">
    <property type="nucleotide sequence ID" value="XM_001020288.2"/>
</dbReference>
<dbReference type="GeneID" id="7837410"/>
<dbReference type="Proteomes" id="UP000009168">
    <property type="component" value="Unassembled WGS sequence"/>
</dbReference>
<dbReference type="InParanoid" id="Q23UA1"/>
<proteinExistence type="predicted"/>
<sequence>MIYHFKEITDKQTFQDFGLDIVNSSLLGYSSVIDKHITKNLLPEQYQIQQKAMKITDFQPTRNIYQEHNKIFHDWFMQNASYLLHEETGKYFHVEYYQKVLNCIITQVPFQTLTLDSEHAKDLMNNDLIKQQTKRFQQLVNRNLVHIASCNYGVQDSIGYIINFNVEQIPIESQLRKKLNFCVQLKRIQLQLKNQVQQMAIYVQQQNLAKLRNFKNFEFYLAIAIIEKFFIVPDFFGVPLHDYEFQNYRQAMIQLQKSYIRKFNHNRQSEHEPYKSNLKIQVESYRKAQFQQLCLLNDKLNNL</sequence>
<protein>
    <submittedName>
        <fullName evidence="1">Uncharacterized protein</fullName>
    </submittedName>
</protein>
<accession>Q23UA1</accession>